<proteinExistence type="predicted"/>
<protein>
    <submittedName>
        <fullName evidence="4">Glycosyltransferase family 1 protein</fullName>
    </submittedName>
</protein>
<evidence type="ECO:0000259" key="2">
    <source>
        <dbReference type="Pfam" id="PF00534"/>
    </source>
</evidence>
<dbReference type="Pfam" id="PF13439">
    <property type="entry name" value="Glyco_transf_4"/>
    <property type="match status" value="1"/>
</dbReference>
<dbReference type="OrthoDB" id="9801609at2"/>
<dbReference type="EMBL" id="QRGR01000004">
    <property type="protein sequence ID" value="RDV16453.1"/>
    <property type="molecule type" value="Genomic_DNA"/>
</dbReference>
<accession>A0A3D8LGB0</accession>
<dbReference type="InterPro" id="IPR028098">
    <property type="entry name" value="Glyco_trans_4-like_N"/>
</dbReference>
<dbReference type="AlphaFoldDB" id="A0A3D8LGB0"/>
<evidence type="ECO:0000259" key="3">
    <source>
        <dbReference type="Pfam" id="PF13439"/>
    </source>
</evidence>
<organism evidence="4 5">
    <name type="scientific">Pontibacter diazotrophicus</name>
    <dbReference type="NCBI Taxonomy" id="1400979"/>
    <lineage>
        <taxon>Bacteria</taxon>
        <taxon>Pseudomonadati</taxon>
        <taxon>Bacteroidota</taxon>
        <taxon>Cytophagia</taxon>
        <taxon>Cytophagales</taxon>
        <taxon>Hymenobacteraceae</taxon>
        <taxon>Pontibacter</taxon>
    </lineage>
</organism>
<feature type="domain" description="Glycosyltransferase subfamily 4-like N-terminal" evidence="3">
    <location>
        <begin position="103"/>
        <end position="172"/>
    </location>
</feature>
<feature type="domain" description="Glycosyl transferase family 1" evidence="2">
    <location>
        <begin position="181"/>
        <end position="336"/>
    </location>
</feature>
<dbReference type="SUPFAM" id="SSF53756">
    <property type="entry name" value="UDP-Glycosyltransferase/glycogen phosphorylase"/>
    <property type="match status" value="1"/>
</dbReference>
<gene>
    <name evidence="4" type="ORF">DXT99_04425</name>
</gene>
<dbReference type="FunFam" id="3.40.50.2000:FF:000119">
    <property type="entry name" value="Glycosyl transferase group 1"/>
    <property type="match status" value="1"/>
</dbReference>
<dbReference type="GO" id="GO:0016757">
    <property type="term" value="F:glycosyltransferase activity"/>
    <property type="evidence" value="ECO:0007669"/>
    <property type="project" value="InterPro"/>
</dbReference>
<evidence type="ECO:0000313" key="5">
    <source>
        <dbReference type="Proteomes" id="UP000256708"/>
    </source>
</evidence>
<evidence type="ECO:0000313" key="4">
    <source>
        <dbReference type="EMBL" id="RDV16453.1"/>
    </source>
</evidence>
<dbReference type="Pfam" id="PF00534">
    <property type="entry name" value="Glycos_transf_1"/>
    <property type="match status" value="1"/>
</dbReference>
<dbReference type="CDD" id="cd03809">
    <property type="entry name" value="GT4_MtfB-like"/>
    <property type="match status" value="1"/>
</dbReference>
<name>A0A3D8LGB0_9BACT</name>
<dbReference type="Gene3D" id="3.40.50.2000">
    <property type="entry name" value="Glycogen Phosphorylase B"/>
    <property type="match status" value="2"/>
</dbReference>
<keyword evidence="1 4" id="KW-0808">Transferase</keyword>
<sequence>MLLGDKPPVVVNARFLTQPISGVQRFAVEICLRLKQFLPEAKFIAPKNILHKDIAEILHVEEYGRLAGHLWEQIELPFFLNATGQPLLINLCNTGPIWYQNKIVCIHDLSFLINPKWFSQAFSTFYRYTIPLIAKSSKRVLTVSNYSRRTIVELLGIAESNVDVIYNAVSEDFFSPADVLQNKYGNYILAVGSLDPRKNLKRLIQAYELCRLADTKLVIVGAGSKIFNDTALHQLLQGNPSVVLAGYLSDEELKSTYYHARLFVYPSMFEGFGIPPLEAMRCGCATVVSKTTSLPEVCGDASYYVDPANTEEIAEAIKTLLGNERMRKSLIMKGYNRSLAFSWEESAKKIVGIIEKNRE</sequence>
<comment type="caution">
    <text evidence="4">The sequence shown here is derived from an EMBL/GenBank/DDBJ whole genome shotgun (WGS) entry which is preliminary data.</text>
</comment>
<dbReference type="Proteomes" id="UP000256708">
    <property type="component" value="Unassembled WGS sequence"/>
</dbReference>
<evidence type="ECO:0000256" key="1">
    <source>
        <dbReference type="ARBA" id="ARBA00022679"/>
    </source>
</evidence>
<keyword evidence="5" id="KW-1185">Reference proteome</keyword>
<reference evidence="5" key="1">
    <citation type="submission" date="2018-08" db="EMBL/GenBank/DDBJ databases">
        <authorList>
            <person name="Liu Z.-W."/>
            <person name="Du Z.-J."/>
        </authorList>
    </citation>
    <scope>NUCLEOTIDE SEQUENCE [LARGE SCALE GENOMIC DNA]</scope>
    <source>
        <strain evidence="5">H4X</strain>
    </source>
</reference>
<dbReference type="InterPro" id="IPR001296">
    <property type="entry name" value="Glyco_trans_1"/>
</dbReference>
<dbReference type="RefSeq" id="WP_115564313.1">
    <property type="nucleotide sequence ID" value="NZ_QRGR01000004.1"/>
</dbReference>
<dbReference type="PANTHER" id="PTHR46401:SF2">
    <property type="entry name" value="GLYCOSYLTRANSFERASE WBBK-RELATED"/>
    <property type="match status" value="1"/>
</dbReference>
<dbReference type="GO" id="GO:0009103">
    <property type="term" value="P:lipopolysaccharide biosynthetic process"/>
    <property type="evidence" value="ECO:0007669"/>
    <property type="project" value="TreeGrafter"/>
</dbReference>
<dbReference type="PANTHER" id="PTHR46401">
    <property type="entry name" value="GLYCOSYLTRANSFERASE WBBK-RELATED"/>
    <property type="match status" value="1"/>
</dbReference>